<keyword evidence="3 10" id="KW-1134">Transmembrane beta strand</keyword>
<sequence>MKLNFTSLIFCFGSLTLFAQQQKTKIDSTNSQDLQEVIVSANKQKEYLLQAPVSIEKLDLQTIKQSAQPSFFDAIQHLKGIQVLTPSLGFKVINARGFANTTNVRFVQMVDGIDNQAPHIGAPIGNSMGPNDLDIFKVEIIPGSSSAIYGMNAINGIANFITKDPFDYQGITINQKSGFNNYNSPNSEPTFFSETNWRIAKAFNQKWAFKTSGTFVKATDWYADNQTDLNSNANSTTNLLGEDNPGSDLVNTYGDEQGNRKTLTLAGKQYVVGRTGYTEMDVTDYGLKNFKADIALFYRLTRKCEISYTYKMTNQNNIYQRTNRFRFDDYIIQQHVLNFKSNSIQIKTYLTTENTGNSYNLRSMAENIDRSFKTDAVWFADFTKQFNTSTANGETLIEAMKDARNVADEGRWQPNTDAFKAKISELSQINNWDIGAALKVKAKLYHSEFQHDLTTTLLKSFGEKHKLKLMYGFDYRDYSIVPDGNYFVNPTDASKNINYWKTGGFVQTTKLFWDNKLKIIAVVRVDKNQYYEPKVNPRIALVYSPTPQHNIRASIQNGYRFPSVFEAFSTINSGGRKRIGGLPIMSSGIFENSYTQSSISSFQSAVQNDVNKNGLTLSNAILKNQTLLQKNTYTYLQPEEVTSFEMGYRTELLHKKLALDIDFYYNQYKNLMAQIDANVPKDNGLDVATNLQNSSNQDRYRLWTNSKTISYNYGSSLGMSYELPRQYKISGNVTYSKLDRKDQNDGLEDGFNTPEWSYTISIGNPKVYKSLGFNVTLRHQNSFLWQSALATGTVPSYTTLDAQVNVDVASNLNFKIGATNLTNKYYYSYIGGSSIGSFYFGSLTLHSN</sequence>
<dbReference type="GO" id="GO:0044718">
    <property type="term" value="P:siderophore transmembrane transport"/>
    <property type="evidence" value="ECO:0007669"/>
    <property type="project" value="TreeGrafter"/>
</dbReference>
<comment type="subcellular location">
    <subcellularLocation>
        <location evidence="1 10">Cell outer membrane</location>
        <topology evidence="1 10">Multi-pass membrane protein</topology>
    </subcellularLocation>
</comment>
<evidence type="ECO:0000256" key="10">
    <source>
        <dbReference type="PROSITE-ProRule" id="PRU01360"/>
    </source>
</evidence>
<keyword evidence="15" id="KW-1185">Reference proteome</keyword>
<evidence type="ECO:0000259" key="13">
    <source>
        <dbReference type="Pfam" id="PF07715"/>
    </source>
</evidence>
<dbReference type="EMBL" id="WAEM01000002">
    <property type="protein sequence ID" value="KAB1156631.1"/>
    <property type="molecule type" value="Genomic_DNA"/>
</dbReference>
<dbReference type="RefSeq" id="WP_151106627.1">
    <property type="nucleotide sequence ID" value="NZ_WAEM01000002.1"/>
</dbReference>
<keyword evidence="6 11" id="KW-0798">TonB box</keyword>
<evidence type="ECO:0000256" key="11">
    <source>
        <dbReference type="RuleBase" id="RU003357"/>
    </source>
</evidence>
<dbReference type="PROSITE" id="PS52016">
    <property type="entry name" value="TONB_DEPENDENT_REC_3"/>
    <property type="match status" value="1"/>
</dbReference>
<dbReference type="Gene3D" id="2.170.130.10">
    <property type="entry name" value="TonB-dependent receptor, plug domain"/>
    <property type="match status" value="1"/>
</dbReference>
<evidence type="ECO:0000256" key="2">
    <source>
        <dbReference type="ARBA" id="ARBA00022448"/>
    </source>
</evidence>
<dbReference type="Pfam" id="PF07715">
    <property type="entry name" value="Plug"/>
    <property type="match status" value="1"/>
</dbReference>
<dbReference type="Gene3D" id="2.40.170.20">
    <property type="entry name" value="TonB-dependent receptor, beta-barrel domain"/>
    <property type="match status" value="1"/>
</dbReference>
<keyword evidence="2 10" id="KW-0813">Transport</keyword>
<evidence type="ECO:0000256" key="9">
    <source>
        <dbReference type="ARBA" id="ARBA00023237"/>
    </source>
</evidence>
<dbReference type="InterPro" id="IPR036942">
    <property type="entry name" value="Beta-barrel_TonB_sf"/>
</dbReference>
<gene>
    <name evidence="14" type="ORF">F6464_04570</name>
</gene>
<dbReference type="AlphaFoldDB" id="A0A7J5AGB0"/>
<accession>A0A7J5AGB0</accession>
<keyword evidence="8 14" id="KW-0675">Receptor</keyword>
<dbReference type="GO" id="GO:0009279">
    <property type="term" value="C:cell outer membrane"/>
    <property type="evidence" value="ECO:0007669"/>
    <property type="project" value="UniProtKB-SubCell"/>
</dbReference>
<dbReference type="SUPFAM" id="SSF56935">
    <property type="entry name" value="Porins"/>
    <property type="match status" value="1"/>
</dbReference>
<dbReference type="InterPro" id="IPR037066">
    <property type="entry name" value="Plug_dom_sf"/>
</dbReference>
<feature type="domain" description="TonB-dependent receptor plug" evidence="13">
    <location>
        <begin position="50"/>
        <end position="157"/>
    </location>
</feature>
<evidence type="ECO:0000313" key="15">
    <source>
        <dbReference type="Proteomes" id="UP000490922"/>
    </source>
</evidence>
<feature type="domain" description="TonB-dependent receptor-like beta-barrel" evidence="12">
    <location>
        <begin position="331"/>
        <end position="821"/>
    </location>
</feature>
<dbReference type="InterPro" id="IPR000531">
    <property type="entry name" value="Beta-barrel_TonB"/>
</dbReference>
<reference evidence="14 15" key="1">
    <citation type="submission" date="2019-09" db="EMBL/GenBank/DDBJ databases">
        <title>Flavobacterium sp. nov., isolated from glacier ice.</title>
        <authorList>
            <person name="Liu Q."/>
        </authorList>
    </citation>
    <scope>NUCLEOTIDE SEQUENCE [LARGE SCALE GENOMIC DNA]</scope>
    <source>
        <strain evidence="14 15">NBRC 112527</strain>
    </source>
</reference>
<keyword evidence="5" id="KW-0732">Signal</keyword>
<dbReference type="Pfam" id="PF00593">
    <property type="entry name" value="TonB_dep_Rec_b-barrel"/>
    <property type="match status" value="1"/>
</dbReference>
<dbReference type="InterPro" id="IPR012910">
    <property type="entry name" value="Plug_dom"/>
</dbReference>
<comment type="similarity">
    <text evidence="10 11">Belongs to the TonB-dependent receptor family.</text>
</comment>
<evidence type="ECO:0000313" key="14">
    <source>
        <dbReference type="EMBL" id="KAB1156631.1"/>
    </source>
</evidence>
<organism evidence="14 15">
    <name type="scientific">Flavobacterium luteum</name>
    <dbReference type="NCBI Taxonomy" id="2026654"/>
    <lineage>
        <taxon>Bacteria</taxon>
        <taxon>Pseudomonadati</taxon>
        <taxon>Bacteroidota</taxon>
        <taxon>Flavobacteriia</taxon>
        <taxon>Flavobacteriales</taxon>
        <taxon>Flavobacteriaceae</taxon>
        <taxon>Flavobacterium</taxon>
    </lineage>
</organism>
<name>A0A7J5AGB0_9FLAO</name>
<protein>
    <submittedName>
        <fullName evidence="14">TonB-dependent receptor plug domain-containing protein</fullName>
    </submittedName>
</protein>
<evidence type="ECO:0000256" key="5">
    <source>
        <dbReference type="ARBA" id="ARBA00022729"/>
    </source>
</evidence>
<evidence type="ECO:0000256" key="1">
    <source>
        <dbReference type="ARBA" id="ARBA00004571"/>
    </source>
</evidence>
<keyword evidence="9 10" id="KW-0998">Cell outer membrane</keyword>
<dbReference type="GO" id="GO:0015344">
    <property type="term" value="F:siderophore uptake transmembrane transporter activity"/>
    <property type="evidence" value="ECO:0007669"/>
    <property type="project" value="TreeGrafter"/>
</dbReference>
<keyword evidence="4 10" id="KW-0812">Transmembrane</keyword>
<evidence type="ECO:0000256" key="6">
    <source>
        <dbReference type="ARBA" id="ARBA00023077"/>
    </source>
</evidence>
<dbReference type="PANTHER" id="PTHR30069:SF29">
    <property type="entry name" value="HEMOGLOBIN AND HEMOGLOBIN-HAPTOGLOBIN-BINDING PROTEIN 1-RELATED"/>
    <property type="match status" value="1"/>
</dbReference>
<keyword evidence="7 10" id="KW-0472">Membrane</keyword>
<dbReference type="InterPro" id="IPR039426">
    <property type="entry name" value="TonB-dep_rcpt-like"/>
</dbReference>
<comment type="caution">
    <text evidence="14">The sequence shown here is derived from an EMBL/GenBank/DDBJ whole genome shotgun (WGS) entry which is preliminary data.</text>
</comment>
<dbReference type="Proteomes" id="UP000490922">
    <property type="component" value="Unassembled WGS sequence"/>
</dbReference>
<evidence type="ECO:0000256" key="7">
    <source>
        <dbReference type="ARBA" id="ARBA00023136"/>
    </source>
</evidence>
<evidence type="ECO:0000256" key="4">
    <source>
        <dbReference type="ARBA" id="ARBA00022692"/>
    </source>
</evidence>
<dbReference type="OrthoDB" id="1109208at2"/>
<dbReference type="PANTHER" id="PTHR30069">
    <property type="entry name" value="TONB-DEPENDENT OUTER MEMBRANE RECEPTOR"/>
    <property type="match status" value="1"/>
</dbReference>
<evidence type="ECO:0000259" key="12">
    <source>
        <dbReference type="Pfam" id="PF00593"/>
    </source>
</evidence>
<evidence type="ECO:0000256" key="3">
    <source>
        <dbReference type="ARBA" id="ARBA00022452"/>
    </source>
</evidence>
<evidence type="ECO:0000256" key="8">
    <source>
        <dbReference type="ARBA" id="ARBA00023170"/>
    </source>
</evidence>
<proteinExistence type="inferred from homology"/>